<evidence type="ECO:0000313" key="2">
    <source>
        <dbReference type="EMBL" id="SDO52458.1"/>
    </source>
</evidence>
<proteinExistence type="predicted"/>
<dbReference type="GO" id="GO:0016740">
    <property type="term" value="F:transferase activity"/>
    <property type="evidence" value="ECO:0007669"/>
    <property type="project" value="UniProtKB-KW"/>
</dbReference>
<feature type="domain" description="Polysaccharide pyruvyl transferase" evidence="1">
    <location>
        <begin position="14"/>
        <end position="304"/>
    </location>
</feature>
<protein>
    <submittedName>
        <fullName evidence="2">Polysaccharide pyruvyl transferase family protein WcaK</fullName>
    </submittedName>
</protein>
<dbReference type="Pfam" id="PF04230">
    <property type="entry name" value="PS_pyruv_trans"/>
    <property type="match status" value="1"/>
</dbReference>
<dbReference type="InterPro" id="IPR007345">
    <property type="entry name" value="Polysacch_pyruvyl_Trfase"/>
</dbReference>
<reference evidence="2 3" key="1">
    <citation type="submission" date="2016-10" db="EMBL/GenBank/DDBJ databases">
        <authorList>
            <person name="de Groot N.N."/>
        </authorList>
    </citation>
    <scope>NUCLEOTIDE SEQUENCE [LARGE SCALE GENOMIC DNA]</scope>
    <source>
        <strain evidence="2 3">CECT 7543</strain>
    </source>
</reference>
<name>A0A1H0K8W6_9PSED</name>
<dbReference type="PANTHER" id="PTHR36836">
    <property type="entry name" value="COLANIC ACID BIOSYNTHESIS PROTEIN WCAK"/>
    <property type="match status" value="1"/>
</dbReference>
<dbReference type="Proteomes" id="UP000198827">
    <property type="component" value="Chromosome I"/>
</dbReference>
<keyword evidence="2" id="KW-0808">Transferase</keyword>
<evidence type="ECO:0000259" key="1">
    <source>
        <dbReference type="Pfam" id="PF04230"/>
    </source>
</evidence>
<dbReference type="EMBL" id="LT629705">
    <property type="protein sequence ID" value="SDO52458.1"/>
    <property type="molecule type" value="Genomic_DNA"/>
</dbReference>
<accession>A0A1H0K8W6</accession>
<dbReference type="AlphaFoldDB" id="A0A1H0K8W6"/>
<sequence length="371" mass="40472">MMNVTILHGYSASNSGDGLLVDLAIALVLRNFGPDTLINVVASDPQSFSYLPYKRYDAPVMAAKGFGRVKEAVFLNQSYTALADLLSTCDLIVGVGGGYMRSKSAFEHIKLKLGHAKQLETAILSKVPSVYLPQSIGPFHGQSSKIVEHYASADAVFVRDNRSSAIFAAHENVYRAPDLAVQALAKKILLQPKFTRCAASPAVVCVVLRKPPQWSKDKKVGYVANLKLLLQRLRAKSKVVCAVQSAVRGNDDGAFYRELGITEDLLPLKATLAKYQPDLVISVRLHGAIESLLAGVPAFHISYERKGFGAYEDMGVEDWVINGADINVDTIIDTVYAPNALSRFGKRLTDTCKEIEAKTLQMDTIIKGIVR</sequence>
<organism evidence="2 3">
    <name type="scientific">Pseudomonas arsenicoxydans</name>
    <dbReference type="NCBI Taxonomy" id="702115"/>
    <lineage>
        <taxon>Bacteria</taxon>
        <taxon>Pseudomonadati</taxon>
        <taxon>Pseudomonadota</taxon>
        <taxon>Gammaproteobacteria</taxon>
        <taxon>Pseudomonadales</taxon>
        <taxon>Pseudomonadaceae</taxon>
        <taxon>Pseudomonas</taxon>
    </lineage>
</organism>
<evidence type="ECO:0000313" key="3">
    <source>
        <dbReference type="Proteomes" id="UP000198827"/>
    </source>
</evidence>
<gene>
    <name evidence="2" type="ORF">SAMN04489798_3173</name>
</gene>
<dbReference type="PANTHER" id="PTHR36836:SF1">
    <property type="entry name" value="COLANIC ACID BIOSYNTHESIS PROTEIN WCAK"/>
    <property type="match status" value="1"/>
</dbReference>